<accession>A0ABX2XWC8</accession>
<gene>
    <name evidence="1" type="ORF">A8135_09300</name>
</gene>
<name>A0ABX2XWC8_9GAMM</name>
<dbReference type="EMBL" id="LYOZ01000003">
    <property type="protein sequence ID" value="OCH98947.1"/>
    <property type="molecule type" value="Genomic_DNA"/>
</dbReference>
<protein>
    <submittedName>
        <fullName evidence="1">Uncharacterized protein</fullName>
    </submittedName>
</protein>
<organism evidence="1 2">
    <name type="scientific">Legionella jamestowniensis</name>
    <dbReference type="NCBI Taxonomy" id="455"/>
    <lineage>
        <taxon>Bacteria</taxon>
        <taxon>Pseudomonadati</taxon>
        <taxon>Pseudomonadota</taxon>
        <taxon>Gammaproteobacteria</taxon>
        <taxon>Legionellales</taxon>
        <taxon>Legionellaceae</taxon>
        <taxon>Legionella</taxon>
    </lineage>
</organism>
<reference evidence="1 2" key="1">
    <citation type="submission" date="2016-05" db="EMBL/GenBank/DDBJ databases">
        <authorList>
            <person name="Prochazka B."/>
            <person name="Indra A."/>
            <person name="Hasenberger P."/>
            <person name="Blaschitz M."/>
            <person name="Wagner L."/>
            <person name="Wewalka G."/>
            <person name="Sorschag S."/>
            <person name="Schmid D."/>
            <person name="Ruppitsch W."/>
        </authorList>
    </citation>
    <scope>NUCLEOTIDE SEQUENCE [LARGE SCALE GENOMIC DNA]</scope>
    <source>
        <strain evidence="1 2">974010_12</strain>
    </source>
</reference>
<proteinExistence type="predicted"/>
<evidence type="ECO:0000313" key="1">
    <source>
        <dbReference type="EMBL" id="OCH98947.1"/>
    </source>
</evidence>
<keyword evidence="2" id="KW-1185">Reference proteome</keyword>
<evidence type="ECO:0000313" key="2">
    <source>
        <dbReference type="Proteomes" id="UP000093336"/>
    </source>
</evidence>
<sequence length="65" mass="7066">MKKILTPTFRGLSAESSDMARFLEPAVKSLNLIHISADAPRLDRGVQGFCAKTLDPAVKPRDVGK</sequence>
<dbReference type="Proteomes" id="UP000093336">
    <property type="component" value="Unassembled WGS sequence"/>
</dbReference>
<comment type="caution">
    <text evidence="1">The sequence shown here is derived from an EMBL/GenBank/DDBJ whole genome shotgun (WGS) entry which is preliminary data.</text>
</comment>